<name>A0A1Y1ZVV2_9PLEO</name>
<dbReference type="AlphaFoldDB" id="A0A1Y1ZVV2"/>
<dbReference type="Proteomes" id="UP000193144">
    <property type="component" value="Unassembled WGS sequence"/>
</dbReference>
<comment type="caution">
    <text evidence="1">The sequence shown here is derived from an EMBL/GenBank/DDBJ whole genome shotgun (WGS) entry which is preliminary data.</text>
</comment>
<dbReference type="OrthoDB" id="3643156at2759"/>
<evidence type="ECO:0000313" key="2">
    <source>
        <dbReference type="Proteomes" id="UP000193144"/>
    </source>
</evidence>
<keyword evidence="2" id="KW-1185">Reference proteome</keyword>
<sequence length="121" mass="13548">MSYLNGILVVAAKVSSSQEYQETMHRLSLWSYEHVAAMGLPTRKDVGIVSTLIKALKKEAEKVLGFEIKSAIASVPRFPPIYEEDLYDAFEYAGIQKFAGHEFSLPGAVGFLRNQCRFDQT</sequence>
<organism evidence="1 2">
    <name type="scientific">Clohesyomyces aquaticus</name>
    <dbReference type="NCBI Taxonomy" id="1231657"/>
    <lineage>
        <taxon>Eukaryota</taxon>
        <taxon>Fungi</taxon>
        <taxon>Dikarya</taxon>
        <taxon>Ascomycota</taxon>
        <taxon>Pezizomycotina</taxon>
        <taxon>Dothideomycetes</taxon>
        <taxon>Pleosporomycetidae</taxon>
        <taxon>Pleosporales</taxon>
        <taxon>Lindgomycetaceae</taxon>
        <taxon>Clohesyomyces</taxon>
    </lineage>
</organism>
<dbReference type="EMBL" id="MCFA01000033">
    <property type="protein sequence ID" value="ORY14386.1"/>
    <property type="molecule type" value="Genomic_DNA"/>
</dbReference>
<dbReference type="STRING" id="1231657.A0A1Y1ZVV2"/>
<reference evidence="1 2" key="1">
    <citation type="submission" date="2016-07" db="EMBL/GenBank/DDBJ databases">
        <title>Pervasive Adenine N6-methylation of Active Genes in Fungi.</title>
        <authorList>
            <consortium name="DOE Joint Genome Institute"/>
            <person name="Mondo S.J."/>
            <person name="Dannebaum R.O."/>
            <person name="Kuo R.C."/>
            <person name="Labutti K."/>
            <person name="Haridas S."/>
            <person name="Kuo A."/>
            <person name="Salamov A."/>
            <person name="Ahrendt S.R."/>
            <person name="Lipzen A."/>
            <person name="Sullivan W."/>
            <person name="Andreopoulos W.B."/>
            <person name="Clum A."/>
            <person name="Lindquist E."/>
            <person name="Daum C."/>
            <person name="Ramamoorthy G.K."/>
            <person name="Gryganskyi A."/>
            <person name="Culley D."/>
            <person name="Magnuson J.K."/>
            <person name="James T.Y."/>
            <person name="O'Malley M.A."/>
            <person name="Stajich J.E."/>
            <person name="Spatafora J.W."/>
            <person name="Visel A."/>
            <person name="Grigoriev I.V."/>
        </authorList>
    </citation>
    <scope>NUCLEOTIDE SEQUENCE [LARGE SCALE GENOMIC DNA]</scope>
    <source>
        <strain evidence="1 2">CBS 115471</strain>
    </source>
</reference>
<protein>
    <submittedName>
        <fullName evidence="1">Uncharacterized protein</fullName>
    </submittedName>
</protein>
<proteinExistence type="predicted"/>
<gene>
    <name evidence="1" type="ORF">BCR34DRAFT_599165</name>
</gene>
<evidence type="ECO:0000313" key="1">
    <source>
        <dbReference type="EMBL" id="ORY14386.1"/>
    </source>
</evidence>
<accession>A0A1Y1ZVV2</accession>